<evidence type="ECO:0000313" key="3">
    <source>
        <dbReference type="Proteomes" id="UP001597045"/>
    </source>
</evidence>
<keyword evidence="1" id="KW-1133">Transmembrane helix</keyword>
<feature type="transmembrane region" description="Helical" evidence="1">
    <location>
        <begin position="29"/>
        <end position="53"/>
    </location>
</feature>
<accession>A0ABW3MAK1</accession>
<keyword evidence="1" id="KW-0812">Transmembrane</keyword>
<reference evidence="3" key="1">
    <citation type="journal article" date="2019" name="Int. J. Syst. Evol. Microbiol.">
        <title>The Global Catalogue of Microorganisms (GCM) 10K type strain sequencing project: providing services to taxonomists for standard genome sequencing and annotation.</title>
        <authorList>
            <consortium name="The Broad Institute Genomics Platform"/>
            <consortium name="The Broad Institute Genome Sequencing Center for Infectious Disease"/>
            <person name="Wu L."/>
            <person name="Ma J."/>
        </authorList>
    </citation>
    <scope>NUCLEOTIDE SEQUENCE [LARGE SCALE GENOMIC DNA]</scope>
    <source>
        <strain evidence="3">JCM 31486</strain>
    </source>
</reference>
<evidence type="ECO:0000313" key="2">
    <source>
        <dbReference type="EMBL" id="MFD1046700.1"/>
    </source>
</evidence>
<dbReference type="Proteomes" id="UP001597045">
    <property type="component" value="Unassembled WGS sequence"/>
</dbReference>
<comment type="caution">
    <text evidence="2">The sequence shown here is derived from an EMBL/GenBank/DDBJ whole genome shotgun (WGS) entry which is preliminary data.</text>
</comment>
<keyword evidence="3" id="KW-1185">Reference proteome</keyword>
<proteinExistence type="predicted"/>
<feature type="transmembrane region" description="Helical" evidence="1">
    <location>
        <begin position="59"/>
        <end position="78"/>
    </location>
</feature>
<organism evidence="2 3">
    <name type="scientific">Kibdelosporangium lantanae</name>
    <dbReference type="NCBI Taxonomy" id="1497396"/>
    <lineage>
        <taxon>Bacteria</taxon>
        <taxon>Bacillati</taxon>
        <taxon>Actinomycetota</taxon>
        <taxon>Actinomycetes</taxon>
        <taxon>Pseudonocardiales</taxon>
        <taxon>Pseudonocardiaceae</taxon>
        <taxon>Kibdelosporangium</taxon>
    </lineage>
</organism>
<gene>
    <name evidence="2" type="ORF">ACFQ1S_14630</name>
</gene>
<keyword evidence="1" id="KW-0472">Membrane</keyword>
<evidence type="ECO:0000256" key="1">
    <source>
        <dbReference type="SAM" id="Phobius"/>
    </source>
</evidence>
<feature type="non-terminal residue" evidence="2">
    <location>
        <position position="1"/>
    </location>
</feature>
<dbReference type="EMBL" id="JBHTIS010000756">
    <property type="protein sequence ID" value="MFD1046700.1"/>
    <property type="molecule type" value="Genomic_DNA"/>
</dbReference>
<protein>
    <submittedName>
        <fullName evidence="2">Uncharacterized protein</fullName>
    </submittedName>
</protein>
<sequence>RMAWITGRYAPVRLSPPPAPKPRGQAMRVLTAIWLSLSMVNVTIWLIVCVSTLSFVYPWFIWVLFPPGAVFAVLWSMARSRR</sequence>
<name>A0ABW3MAK1_9PSEU</name>